<reference evidence="14" key="1">
    <citation type="submission" date="2025-08" db="UniProtKB">
        <authorList>
            <consortium name="RefSeq"/>
        </authorList>
    </citation>
    <scope>IDENTIFICATION</scope>
    <source>
        <tissue evidence="14">Whole organism</tissue>
    </source>
</reference>
<dbReference type="PRINTS" id="PR01078">
    <property type="entry name" value="AMINACHANNEL"/>
</dbReference>
<evidence type="ECO:0000256" key="1">
    <source>
        <dbReference type="ARBA" id="ARBA00004141"/>
    </source>
</evidence>
<evidence type="ECO:0000256" key="7">
    <source>
        <dbReference type="ARBA" id="ARBA00023053"/>
    </source>
</evidence>
<organism evidence="13 14">
    <name type="scientific">Hyalella azteca</name>
    <name type="common">Amphipod</name>
    <dbReference type="NCBI Taxonomy" id="294128"/>
    <lineage>
        <taxon>Eukaryota</taxon>
        <taxon>Metazoa</taxon>
        <taxon>Ecdysozoa</taxon>
        <taxon>Arthropoda</taxon>
        <taxon>Crustacea</taxon>
        <taxon>Multicrustacea</taxon>
        <taxon>Malacostraca</taxon>
        <taxon>Eumalacostraca</taxon>
        <taxon>Peracarida</taxon>
        <taxon>Amphipoda</taxon>
        <taxon>Senticaudata</taxon>
        <taxon>Talitrida</taxon>
        <taxon>Talitroidea</taxon>
        <taxon>Hyalellidae</taxon>
        <taxon>Hyalella</taxon>
    </lineage>
</organism>
<dbReference type="GO" id="GO:0005886">
    <property type="term" value="C:plasma membrane"/>
    <property type="evidence" value="ECO:0007669"/>
    <property type="project" value="TreeGrafter"/>
</dbReference>
<evidence type="ECO:0000313" key="13">
    <source>
        <dbReference type="Proteomes" id="UP000694843"/>
    </source>
</evidence>
<keyword evidence="7" id="KW-0915">Sodium</keyword>
<evidence type="ECO:0000256" key="10">
    <source>
        <dbReference type="ARBA" id="ARBA00023201"/>
    </source>
</evidence>
<dbReference type="KEGG" id="hazt:108678056"/>
<proteinExistence type="inferred from homology"/>
<evidence type="ECO:0000256" key="6">
    <source>
        <dbReference type="ARBA" id="ARBA00022989"/>
    </source>
</evidence>
<evidence type="ECO:0000313" key="14">
    <source>
        <dbReference type="RefSeq" id="XP_047738320.1"/>
    </source>
</evidence>
<dbReference type="Pfam" id="PF00858">
    <property type="entry name" value="ASC"/>
    <property type="match status" value="1"/>
</dbReference>
<keyword evidence="11 12" id="KW-0407">Ion channel</keyword>
<keyword evidence="10 12" id="KW-0739">Sodium transport</keyword>
<dbReference type="Gene3D" id="2.60.470.10">
    <property type="entry name" value="Acid-sensing ion channels like domains"/>
    <property type="match status" value="1"/>
</dbReference>
<dbReference type="OrthoDB" id="10064773at2759"/>
<keyword evidence="6" id="KW-1133">Transmembrane helix</keyword>
<evidence type="ECO:0000256" key="8">
    <source>
        <dbReference type="ARBA" id="ARBA00023065"/>
    </source>
</evidence>
<dbReference type="PANTHER" id="PTHR11690">
    <property type="entry name" value="AMILORIDE-SENSITIVE SODIUM CHANNEL-RELATED"/>
    <property type="match status" value="1"/>
</dbReference>
<evidence type="ECO:0000256" key="9">
    <source>
        <dbReference type="ARBA" id="ARBA00023136"/>
    </source>
</evidence>
<dbReference type="OMA" id="PSHEKIM"/>
<comment type="subcellular location">
    <subcellularLocation>
        <location evidence="1">Membrane</location>
        <topology evidence="1">Multi-pass membrane protein</topology>
    </subcellularLocation>
</comment>
<evidence type="ECO:0000256" key="4">
    <source>
        <dbReference type="ARBA" id="ARBA00022461"/>
    </source>
</evidence>
<keyword evidence="3 12" id="KW-0813">Transport</keyword>
<name>A0A979FMP1_HYAAZ</name>
<sequence>MWLNGTAREMSASFLKFKVSQSRSNDLSDLRARYAPDLDVIEKTARKPEDFIQVCSVDNVHCNYKQFYPYTTKDMGVCYTFNSPHLVKVSSPNVSIEDRRKNFNPRASFKTGPQSGLSLTLNLHAASYLSLLSPWSGLRVVLHEPWQAPFPADEGFNLAAGLSHSISVTKTVMQRIGSPYGECSDDNTPMFDYSEALCIKLCIEREFRRRCNCTVNEGPAFDSLGDEDEFKAKKFGKCDSFDRFQGLCMEAVAYMANTDIFNCICPPACTEVRYSALISSTNVNPEFLKIVQNIKKFPMGVDLCGDLNSTVRLQIYLASSSYQEIDESPAYTWTTLVANLAGNLGLVGVSLITFFDVVYYLFDVFLILVWPRCYDVSEGVTKSVAPVKKIPKKIIILAGPPEPLPHGKPVKKRPLRSSARWSERFNKVFMSH</sequence>
<gene>
    <name evidence="14" type="primary">LOC108678056</name>
</gene>
<keyword evidence="4 12" id="KW-0894">Sodium channel</keyword>
<dbReference type="PANTHER" id="PTHR11690:SF248">
    <property type="entry name" value="PICKPOCKET 17, ISOFORM A"/>
    <property type="match status" value="1"/>
</dbReference>
<evidence type="ECO:0000256" key="3">
    <source>
        <dbReference type="ARBA" id="ARBA00022448"/>
    </source>
</evidence>
<keyword evidence="13" id="KW-1185">Reference proteome</keyword>
<accession>A0A979FMP1</accession>
<dbReference type="AlphaFoldDB" id="A0A979FMP1"/>
<evidence type="ECO:0000256" key="2">
    <source>
        <dbReference type="ARBA" id="ARBA00007193"/>
    </source>
</evidence>
<dbReference type="RefSeq" id="XP_047738320.1">
    <property type="nucleotide sequence ID" value="XM_047882364.1"/>
</dbReference>
<dbReference type="GeneID" id="108678056"/>
<comment type="similarity">
    <text evidence="2 12">Belongs to the amiloride-sensitive sodium channel (TC 1.A.6) family.</text>
</comment>
<dbReference type="Proteomes" id="UP000694843">
    <property type="component" value="Unplaced"/>
</dbReference>
<evidence type="ECO:0000256" key="11">
    <source>
        <dbReference type="ARBA" id="ARBA00023303"/>
    </source>
</evidence>
<evidence type="ECO:0000256" key="12">
    <source>
        <dbReference type="RuleBase" id="RU000679"/>
    </source>
</evidence>
<keyword evidence="9" id="KW-0472">Membrane</keyword>
<keyword evidence="5 12" id="KW-0812">Transmembrane</keyword>
<keyword evidence="8 12" id="KW-0406">Ion transport</keyword>
<dbReference type="InterPro" id="IPR001873">
    <property type="entry name" value="ENaC"/>
</dbReference>
<protein>
    <submittedName>
        <fullName evidence="14">Degenerin-like protein asic-1</fullName>
    </submittedName>
</protein>
<dbReference type="GO" id="GO:0015280">
    <property type="term" value="F:ligand-gated sodium channel activity"/>
    <property type="evidence" value="ECO:0007669"/>
    <property type="project" value="TreeGrafter"/>
</dbReference>
<dbReference type="Gene3D" id="1.10.287.770">
    <property type="entry name" value="YojJ-like"/>
    <property type="match status" value="1"/>
</dbReference>
<evidence type="ECO:0000256" key="5">
    <source>
        <dbReference type="ARBA" id="ARBA00022692"/>
    </source>
</evidence>